<dbReference type="EMBL" id="JBFXLQ010000063">
    <property type="protein sequence ID" value="KAL2862717.1"/>
    <property type="molecule type" value="Genomic_DNA"/>
</dbReference>
<comment type="caution">
    <text evidence="2">The sequence shown here is derived from an EMBL/GenBank/DDBJ whole genome shotgun (WGS) entry which is preliminary data.</text>
</comment>
<dbReference type="GeneID" id="98145383"/>
<feature type="region of interest" description="Disordered" evidence="1">
    <location>
        <begin position="75"/>
        <end position="98"/>
    </location>
</feature>
<proteinExistence type="predicted"/>
<evidence type="ECO:0000313" key="3">
    <source>
        <dbReference type="Proteomes" id="UP001610432"/>
    </source>
</evidence>
<dbReference type="RefSeq" id="XP_070881696.1">
    <property type="nucleotide sequence ID" value="XM_071030311.1"/>
</dbReference>
<sequence>MKFAKNLHTKNLSTFAVRLGRSQDPYQPISVISTQGNPQNWWWRNVFELSRIVYSPTREPLWLPEMVIMRTGIIASPGREDPDRQEKKDGTQPQREGSYYGVAKEVSSKILPKFLVSGLRILPTAPQTTKQSSSSGSSACTVRSLSAIANRHASRFSTNRWKVTMVSFPPIVSS</sequence>
<feature type="compositionally biased region" description="Basic and acidic residues" evidence="1">
    <location>
        <begin position="78"/>
        <end position="90"/>
    </location>
</feature>
<name>A0ABR4LDV2_9EURO</name>
<organism evidence="2 3">
    <name type="scientific">Aspergillus lucknowensis</name>
    <dbReference type="NCBI Taxonomy" id="176173"/>
    <lineage>
        <taxon>Eukaryota</taxon>
        <taxon>Fungi</taxon>
        <taxon>Dikarya</taxon>
        <taxon>Ascomycota</taxon>
        <taxon>Pezizomycotina</taxon>
        <taxon>Eurotiomycetes</taxon>
        <taxon>Eurotiomycetidae</taxon>
        <taxon>Eurotiales</taxon>
        <taxon>Aspergillaceae</taxon>
        <taxon>Aspergillus</taxon>
        <taxon>Aspergillus subgen. Nidulantes</taxon>
    </lineage>
</organism>
<keyword evidence="3" id="KW-1185">Reference proteome</keyword>
<dbReference type="Proteomes" id="UP001610432">
    <property type="component" value="Unassembled WGS sequence"/>
</dbReference>
<evidence type="ECO:0000256" key="1">
    <source>
        <dbReference type="SAM" id="MobiDB-lite"/>
    </source>
</evidence>
<reference evidence="2 3" key="1">
    <citation type="submission" date="2024-07" db="EMBL/GenBank/DDBJ databases">
        <title>Section-level genome sequencing and comparative genomics of Aspergillus sections Usti and Cavernicolus.</title>
        <authorList>
            <consortium name="Lawrence Berkeley National Laboratory"/>
            <person name="Nybo J.L."/>
            <person name="Vesth T.C."/>
            <person name="Theobald S."/>
            <person name="Frisvad J.C."/>
            <person name="Larsen T.O."/>
            <person name="Kjaerboelling I."/>
            <person name="Rothschild-Mancinelli K."/>
            <person name="Lyhne E.K."/>
            <person name="Kogle M.E."/>
            <person name="Barry K."/>
            <person name="Clum A."/>
            <person name="Na H."/>
            <person name="Ledsgaard L."/>
            <person name="Lin J."/>
            <person name="Lipzen A."/>
            <person name="Kuo A."/>
            <person name="Riley R."/>
            <person name="Mondo S."/>
            <person name="Labutti K."/>
            <person name="Haridas S."/>
            <person name="Pangalinan J."/>
            <person name="Salamov A.A."/>
            <person name="Simmons B.A."/>
            <person name="Magnuson J.K."/>
            <person name="Chen J."/>
            <person name="Drula E."/>
            <person name="Henrissat B."/>
            <person name="Wiebenga A."/>
            <person name="Lubbers R.J."/>
            <person name="Gomes A.C."/>
            <person name="Macurrencykelacurrency M.R."/>
            <person name="Stajich J."/>
            <person name="Grigoriev I.V."/>
            <person name="Mortensen U.H."/>
            <person name="De Vries R.P."/>
            <person name="Baker S.E."/>
            <person name="Andersen M.R."/>
        </authorList>
    </citation>
    <scope>NUCLEOTIDE SEQUENCE [LARGE SCALE GENOMIC DNA]</scope>
    <source>
        <strain evidence="2 3">CBS 449.75</strain>
    </source>
</reference>
<gene>
    <name evidence="2" type="ORF">BJX67DRAFT_365856</name>
</gene>
<protein>
    <submittedName>
        <fullName evidence="2">Uncharacterized protein</fullName>
    </submittedName>
</protein>
<accession>A0ABR4LDV2</accession>
<evidence type="ECO:0000313" key="2">
    <source>
        <dbReference type="EMBL" id="KAL2862717.1"/>
    </source>
</evidence>